<feature type="transmembrane region" description="Helical" evidence="1">
    <location>
        <begin position="68"/>
        <end position="87"/>
    </location>
</feature>
<dbReference type="PANTHER" id="PTHR23518">
    <property type="entry name" value="C-METHYLTRANSFERASE"/>
    <property type="match status" value="1"/>
</dbReference>
<sequence length="438" mass="45193">MTERWLLAWGTGYAAVGAASLLIPLYAIELGAGAFLVGAMASTAAFAGVPGAILWGRLAARTRRRRPFVLVALASVAGVLGVIPLLGSPWTLLVANAALWFVVSAAAPVLNLIVVEGAPAADWDVRIGRLNAVQGYGWVAGLVLGTVWTATVARMLPAATAQELLFLVLAATSAAATLAAVRWYPERPTTSPERFARVFHRLNRTDWGAGRYLRATPYGTTRLYWGIREWVDARRRGRQPGGSFDAPLRRYLLAVALFSVGFAVFWGPMPVYLTESGASTGTVFVLFLLANAGSAVCYSPVGRIVGQRGPYALQAVALGGRALLFPGIAVVGIAAPAVAPYANAVGFTLIGVTWALIAVTATGIVTRLAAEPVRGYALGAYTAIAGIGTGLGSVLGGGVAEVAGYPATFAGAGLVVLAALGLFRRSVSLDGGGSDAAA</sequence>
<dbReference type="PROSITE" id="PS50850">
    <property type="entry name" value="MFS"/>
    <property type="match status" value="1"/>
</dbReference>
<dbReference type="AlphaFoldDB" id="A0A1H3HME2"/>
<proteinExistence type="predicted"/>
<feature type="transmembrane region" description="Helical" evidence="1">
    <location>
        <begin position="402"/>
        <end position="423"/>
    </location>
</feature>
<dbReference type="Proteomes" id="UP000199079">
    <property type="component" value="Unassembled WGS sequence"/>
</dbReference>
<feature type="transmembrane region" description="Helical" evidence="1">
    <location>
        <begin position="376"/>
        <end position="396"/>
    </location>
</feature>
<dbReference type="InterPro" id="IPR011701">
    <property type="entry name" value="MFS"/>
</dbReference>
<dbReference type="RefSeq" id="WP_092731846.1">
    <property type="nucleotide sequence ID" value="NZ_FNPC01000003.1"/>
</dbReference>
<accession>A0A1H3HME2</accession>
<organism evidence="3 4">
    <name type="scientific">Halopenitus persicus</name>
    <dbReference type="NCBI Taxonomy" id="1048396"/>
    <lineage>
        <taxon>Archaea</taxon>
        <taxon>Methanobacteriati</taxon>
        <taxon>Methanobacteriota</taxon>
        <taxon>Stenosarchaea group</taxon>
        <taxon>Halobacteria</taxon>
        <taxon>Halobacteriales</taxon>
        <taxon>Haloferacaceae</taxon>
        <taxon>Halopenitus</taxon>
    </lineage>
</organism>
<feature type="transmembrane region" description="Helical" evidence="1">
    <location>
        <begin position="341"/>
        <end position="364"/>
    </location>
</feature>
<feature type="transmembrane region" description="Helical" evidence="1">
    <location>
        <begin position="34"/>
        <end position="56"/>
    </location>
</feature>
<dbReference type="PANTHER" id="PTHR23518:SF2">
    <property type="entry name" value="MAJOR FACILITATOR SUPERFAMILY TRANSPORTER"/>
    <property type="match status" value="1"/>
</dbReference>
<keyword evidence="1" id="KW-1133">Transmembrane helix</keyword>
<reference evidence="4" key="1">
    <citation type="submission" date="2016-10" db="EMBL/GenBank/DDBJ databases">
        <authorList>
            <person name="Varghese N."/>
            <person name="Submissions S."/>
        </authorList>
    </citation>
    <scope>NUCLEOTIDE SEQUENCE [LARGE SCALE GENOMIC DNA]</scope>
    <source>
        <strain evidence="4">DC30,IBRC 10041,KCTC 4046</strain>
    </source>
</reference>
<dbReference type="InterPro" id="IPR036259">
    <property type="entry name" value="MFS_trans_sf"/>
</dbReference>
<evidence type="ECO:0000313" key="4">
    <source>
        <dbReference type="Proteomes" id="UP000199079"/>
    </source>
</evidence>
<dbReference type="SUPFAM" id="SSF103473">
    <property type="entry name" value="MFS general substrate transporter"/>
    <property type="match status" value="1"/>
</dbReference>
<keyword evidence="1" id="KW-0812">Transmembrane</keyword>
<feature type="domain" description="Major facilitator superfamily (MFS) profile" evidence="2">
    <location>
        <begin position="1"/>
        <end position="430"/>
    </location>
</feature>
<feature type="transmembrane region" description="Helical" evidence="1">
    <location>
        <begin position="311"/>
        <end position="335"/>
    </location>
</feature>
<evidence type="ECO:0000313" key="3">
    <source>
        <dbReference type="EMBL" id="SDY15968.1"/>
    </source>
</evidence>
<dbReference type="InterPro" id="IPR020846">
    <property type="entry name" value="MFS_dom"/>
</dbReference>
<feature type="transmembrane region" description="Helical" evidence="1">
    <location>
        <begin position="251"/>
        <end position="269"/>
    </location>
</feature>
<feature type="transmembrane region" description="Helical" evidence="1">
    <location>
        <begin position="136"/>
        <end position="158"/>
    </location>
</feature>
<feature type="transmembrane region" description="Helical" evidence="1">
    <location>
        <begin position="164"/>
        <end position="184"/>
    </location>
</feature>
<dbReference type="GO" id="GO:0022857">
    <property type="term" value="F:transmembrane transporter activity"/>
    <property type="evidence" value="ECO:0007669"/>
    <property type="project" value="InterPro"/>
</dbReference>
<evidence type="ECO:0000259" key="2">
    <source>
        <dbReference type="PROSITE" id="PS50850"/>
    </source>
</evidence>
<protein>
    <submittedName>
        <fullName evidence="3">Predicted arabinose efflux permease, MFS family</fullName>
    </submittedName>
</protein>
<dbReference type="Gene3D" id="1.20.1250.20">
    <property type="entry name" value="MFS general substrate transporter like domains"/>
    <property type="match status" value="1"/>
</dbReference>
<name>A0A1H3HME2_9EURY</name>
<dbReference type="EMBL" id="FNPC01000003">
    <property type="protein sequence ID" value="SDY15968.1"/>
    <property type="molecule type" value="Genomic_DNA"/>
</dbReference>
<gene>
    <name evidence="3" type="ORF">SAMN05216564_103319</name>
</gene>
<keyword evidence="4" id="KW-1185">Reference proteome</keyword>
<keyword evidence="1" id="KW-0472">Membrane</keyword>
<feature type="transmembrane region" description="Helical" evidence="1">
    <location>
        <begin position="281"/>
        <end position="299"/>
    </location>
</feature>
<evidence type="ECO:0000256" key="1">
    <source>
        <dbReference type="SAM" id="Phobius"/>
    </source>
</evidence>
<feature type="transmembrane region" description="Helical" evidence="1">
    <location>
        <begin position="7"/>
        <end position="28"/>
    </location>
</feature>
<feature type="transmembrane region" description="Helical" evidence="1">
    <location>
        <begin position="93"/>
        <end position="115"/>
    </location>
</feature>
<dbReference type="Pfam" id="PF07690">
    <property type="entry name" value="MFS_1"/>
    <property type="match status" value="1"/>
</dbReference>